<comment type="caution">
    <text evidence="1">The sequence shown here is derived from an EMBL/GenBank/DDBJ whole genome shotgun (WGS) entry which is preliminary data.</text>
</comment>
<reference evidence="1 2" key="1">
    <citation type="submission" date="2021-06" db="EMBL/GenBank/DDBJ databases">
        <title>Caerostris extrusa draft genome.</title>
        <authorList>
            <person name="Kono N."/>
            <person name="Arakawa K."/>
        </authorList>
    </citation>
    <scope>NUCLEOTIDE SEQUENCE [LARGE SCALE GENOMIC DNA]</scope>
</reference>
<sequence length="158" mass="17886">MKDDNIDKNVLYLFWKLDSIPVNVLQYGTGRYWILGSTGQTGIRFWAVRDRQVLDFGQYGTGRYWILGSTGQAGIRFWAVRQVLILGSPDRLFWAVQPMNVKHLPVQAGVVYLWQYGTGSVLLGSTGQAGIRFWAVRVFDFSPLIQPVNVKHLPLGLV</sequence>
<proteinExistence type="predicted"/>
<protein>
    <submittedName>
        <fullName evidence="1">Uncharacterized protein</fullName>
    </submittedName>
</protein>
<dbReference type="EMBL" id="BPLR01007274">
    <property type="protein sequence ID" value="GIY15733.1"/>
    <property type="molecule type" value="Genomic_DNA"/>
</dbReference>
<keyword evidence="2" id="KW-1185">Reference proteome</keyword>
<dbReference type="Proteomes" id="UP001054945">
    <property type="component" value="Unassembled WGS sequence"/>
</dbReference>
<organism evidence="1 2">
    <name type="scientific">Caerostris extrusa</name>
    <name type="common">Bark spider</name>
    <name type="synonym">Caerostris bankana</name>
    <dbReference type="NCBI Taxonomy" id="172846"/>
    <lineage>
        <taxon>Eukaryota</taxon>
        <taxon>Metazoa</taxon>
        <taxon>Ecdysozoa</taxon>
        <taxon>Arthropoda</taxon>
        <taxon>Chelicerata</taxon>
        <taxon>Arachnida</taxon>
        <taxon>Araneae</taxon>
        <taxon>Araneomorphae</taxon>
        <taxon>Entelegynae</taxon>
        <taxon>Araneoidea</taxon>
        <taxon>Araneidae</taxon>
        <taxon>Caerostris</taxon>
    </lineage>
</organism>
<name>A0AAV4R1F0_CAEEX</name>
<accession>A0AAV4R1F0</accession>
<evidence type="ECO:0000313" key="2">
    <source>
        <dbReference type="Proteomes" id="UP001054945"/>
    </source>
</evidence>
<evidence type="ECO:0000313" key="1">
    <source>
        <dbReference type="EMBL" id="GIY15733.1"/>
    </source>
</evidence>
<dbReference type="AlphaFoldDB" id="A0AAV4R1F0"/>
<gene>
    <name evidence="1" type="ORF">CEXT_468231</name>
</gene>